<feature type="domain" description="Non-reducing end beta-L-arabinofuranosidase-like GH127 catalytic" evidence="1">
    <location>
        <begin position="3"/>
        <end position="371"/>
    </location>
</feature>
<name>A0A7G9WL88_9FIRM</name>
<dbReference type="Pfam" id="PF20620">
    <property type="entry name" value="DUF6805"/>
    <property type="match status" value="1"/>
</dbReference>
<gene>
    <name evidence="4" type="ORF">H6X83_06855</name>
</gene>
<dbReference type="Proteomes" id="UP000516046">
    <property type="component" value="Chromosome"/>
</dbReference>
<accession>A0A7G9WL88</accession>
<dbReference type="PANTHER" id="PTHR31151:SF0">
    <property type="entry name" value="PROLINE-TRNA LIGASE (DUF1680)"/>
    <property type="match status" value="1"/>
</dbReference>
<dbReference type="InterPro" id="IPR012878">
    <property type="entry name" value="Beta-AFase-like_GH127_cat"/>
</dbReference>
<evidence type="ECO:0000259" key="1">
    <source>
        <dbReference type="Pfam" id="PF07944"/>
    </source>
</evidence>
<dbReference type="KEGG" id="caml:H6X83_06855"/>
<evidence type="ECO:0000313" key="4">
    <source>
        <dbReference type="EMBL" id="QNO19450.1"/>
    </source>
</evidence>
<evidence type="ECO:0000313" key="5">
    <source>
        <dbReference type="Proteomes" id="UP000516046"/>
    </source>
</evidence>
<dbReference type="InterPro" id="IPR008928">
    <property type="entry name" value="6-hairpin_glycosidase_sf"/>
</dbReference>
<keyword evidence="5" id="KW-1185">Reference proteome</keyword>
<dbReference type="Pfam" id="PF07944">
    <property type="entry name" value="Beta-AFase-like_GH127_cat"/>
    <property type="match status" value="1"/>
</dbReference>
<dbReference type="AlphaFoldDB" id="A0A7G9WL88"/>
<evidence type="ECO:0000259" key="2">
    <source>
        <dbReference type="Pfam" id="PF20620"/>
    </source>
</evidence>
<keyword evidence="4" id="KW-0378">Hydrolase</keyword>
<feature type="domain" description="Glycoside hydrolase GH146 substrate-binding" evidence="2">
    <location>
        <begin position="606"/>
        <end position="735"/>
    </location>
</feature>
<dbReference type="GO" id="GO:0005975">
    <property type="term" value="P:carbohydrate metabolic process"/>
    <property type="evidence" value="ECO:0007669"/>
    <property type="project" value="InterPro"/>
</dbReference>
<proteinExistence type="predicted"/>
<dbReference type="GO" id="GO:0016787">
    <property type="term" value="F:hydrolase activity"/>
    <property type="evidence" value="ECO:0007669"/>
    <property type="project" value="UniProtKB-KW"/>
</dbReference>
<dbReference type="Pfam" id="PF20736">
    <property type="entry name" value="Glyco_hydro127M"/>
    <property type="match status" value="1"/>
</dbReference>
<sequence length="749" mass="86235">MSEVRLQSPYLANAFQKETDYLLSVDCDRLLCFFRKTRGLEPKAENYAGWENTEIRGHTMGHYLTALAQIYAASENSAAFTRLQYLMKELAECQYPNGYLSAFPEEFFDRVENRKPVWVPWYTMHKILAGLLSVYELCSLSLALQTAVKLGEWIYSRTTRWTPEIQANVLSVEYGGMNDCLYELYRLTKNEHFATAAHKFDEMELFTQLHNGQDVLNNRHANTTIPKFLGALNRYVAYGEKEPFYLETCEQFWEIVVLHHSYVTGGNSEAEHFGEPDILDKERTAQNCETCNTYNMLKLSRLLFQITGEKKYADFYERTLLNAILPSQNPETGMTMYFQPMATGYFKVYSKPFTDFWCCTGTGMENFSKLNDSLYFHDNDRLFVNLYLASSVHWQKKGITLEQSADIPNKSDAAFTVHTQQSADFFLCLRIPDWADGAELSVNHHFFAATEQNGYFIIHRIWENGDTAEIYFQIVPKCNSLPDNKNAVAFTYGPLVLSATLGKEQIEESNTGILVRVASRHIPIEDYLVCKGQTTEQWKHNICQNFTCIPGKLEFVLHNTEQDNKLVFSPYYRQYQQRYGIYWILLEENSPELTKHQAERRHTQALADAEIDSIQIGNDQYELSHKIHGFETESGDREGYHYRVAKLDGWFSYEMQIASGRPALLQFQYIPGNCKNGFRVFANEILLAQVDVKTALPHQATSCIFPLPEKLLQQNAVTVKFCAPERGESAWIVNVLRIISNDSPSKDSN</sequence>
<dbReference type="InterPro" id="IPR049046">
    <property type="entry name" value="Beta-AFase-like_GH127_middle"/>
</dbReference>
<dbReference type="InterPro" id="IPR046544">
    <property type="entry name" value="GH146_SB_dom"/>
</dbReference>
<evidence type="ECO:0000259" key="3">
    <source>
        <dbReference type="Pfam" id="PF20736"/>
    </source>
</evidence>
<reference evidence="4 5" key="1">
    <citation type="submission" date="2020-08" db="EMBL/GenBank/DDBJ databases">
        <authorList>
            <person name="Ren C."/>
            <person name="Gu Y."/>
            <person name="Xu Y."/>
        </authorList>
    </citation>
    <scope>NUCLEOTIDE SEQUENCE [LARGE SCALE GENOMIC DNA]</scope>
    <source>
        <strain evidence="4 5">LBM18003</strain>
    </source>
</reference>
<dbReference type="EMBL" id="CP060696">
    <property type="protein sequence ID" value="QNO19450.1"/>
    <property type="molecule type" value="Genomic_DNA"/>
</dbReference>
<protein>
    <submittedName>
        <fullName evidence="4">Glycoside hydrolase family 127 protein</fullName>
    </submittedName>
</protein>
<feature type="domain" description="Non-reducing end beta-L-arabinofuranosidase-like GH127 middle" evidence="3">
    <location>
        <begin position="382"/>
        <end position="473"/>
    </location>
</feature>
<dbReference type="PANTHER" id="PTHR31151">
    <property type="entry name" value="PROLINE-TRNA LIGASE (DUF1680)"/>
    <property type="match status" value="1"/>
</dbReference>
<dbReference type="SUPFAM" id="SSF48208">
    <property type="entry name" value="Six-hairpin glycosidases"/>
    <property type="match status" value="1"/>
</dbReference>
<organism evidence="4 5">
    <name type="scientific">Caproicibacterium amylolyticum</name>
    <dbReference type="NCBI Taxonomy" id="2766537"/>
    <lineage>
        <taxon>Bacteria</taxon>
        <taxon>Bacillati</taxon>
        <taxon>Bacillota</taxon>
        <taxon>Clostridia</taxon>
        <taxon>Eubacteriales</taxon>
        <taxon>Oscillospiraceae</taxon>
        <taxon>Caproicibacterium</taxon>
    </lineage>
</organism>